<dbReference type="EMBL" id="JAATIQ010000158">
    <property type="protein sequence ID" value="KAF4375924.1"/>
    <property type="molecule type" value="Genomic_DNA"/>
</dbReference>
<gene>
    <name evidence="1" type="ORF">G4B88_029288</name>
</gene>
<organism evidence="1 2">
    <name type="scientific">Cannabis sativa</name>
    <name type="common">Hemp</name>
    <name type="synonym">Marijuana</name>
    <dbReference type="NCBI Taxonomy" id="3483"/>
    <lineage>
        <taxon>Eukaryota</taxon>
        <taxon>Viridiplantae</taxon>
        <taxon>Streptophyta</taxon>
        <taxon>Embryophyta</taxon>
        <taxon>Tracheophyta</taxon>
        <taxon>Spermatophyta</taxon>
        <taxon>Magnoliopsida</taxon>
        <taxon>eudicotyledons</taxon>
        <taxon>Gunneridae</taxon>
        <taxon>Pentapetalae</taxon>
        <taxon>rosids</taxon>
        <taxon>fabids</taxon>
        <taxon>Rosales</taxon>
        <taxon>Cannabaceae</taxon>
        <taxon>Cannabis</taxon>
    </lineage>
</organism>
<protein>
    <submittedName>
        <fullName evidence="1">Uncharacterized protein</fullName>
    </submittedName>
</protein>
<proteinExistence type="predicted"/>
<evidence type="ECO:0000313" key="2">
    <source>
        <dbReference type="Proteomes" id="UP000583929"/>
    </source>
</evidence>
<dbReference type="AlphaFoldDB" id="A0A7J6FYU4"/>
<keyword evidence="2" id="KW-1185">Reference proteome</keyword>
<dbReference type="Proteomes" id="UP000583929">
    <property type="component" value="Unassembled WGS sequence"/>
</dbReference>
<sequence>MPRNSTGFHLCSGSRVQCRHMSLHSISNVT</sequence>
<accession>A0A7J6FYU4</accession>
<comment type="caution">
    <text evidence="1">The sequence shown here is derived from an EMBL/GenBank/DDBJ whole genome shotgun (WGS) entry which is preliminary data.</text>
</comment>
<evidence type="ECO:0000313" key="1">
    <source>
        <dbReference type="EMBL" id="KAF4375924.1"/>
    </source>
</evidence>
<reference evidence="1 2" key="1">
    <citation type="journal article" date="2020" name="bioRxiv">
        <title>Sequence and annotation of 42 cannabis genomes reveals extensive copy number variation in cannabinoid synthesis and pathogen resistance genes.</title>
        <authorList>
            <person name="Mckernan K.J."/>
            <person name="Helbert Y."/>
            <person name="Kane L.T."/>
            <person name="Ebling H."/>
            <person name="Zhang L."/>
            <person name="Liu B."/>
            <person name="Eaton Z."/>
            <person name="Mclaughlin S."/>
            <person name="Kingan S."/>
            <person name="Baybayan P."/>
            <person name="Concepcion G."/>
            <person name="Jordan M."/>
            <person name="Riva A."/>
            <person name="Barbazuk W."/>
            <person name="Harkins T."/>
        </authorList>
    </citation>
    <scope>NUCLEOTIDE SEQUENCE [LARGE SCALE GENOMIC DNA]</scope>
    <source>
        <strain evidence="2">cv. Jamaican Lion 4</strain>
        <tissue evidence="1">Leaf</tissue>
    </source>
</reference>
<name>A0A7J6FYU4_CANSA</name>